<reference evidence="1" key="1">
    <citation type="submission" date="2023-06" db="EMBL/GenBank/DDBJ databases">
        <authorList>
            <person name="Kurt Z."/>
        </authorList>
    </citation>
    <scope>NUCLEOTIDE SEQUENCE</scope>
</reference>
<comment type="caution">
    <text evidence="1">The sequence shown here is derived from an EMBL/GenBank/DDBJ whole genome shotgun (WGS) entry which is preliminary data.</text>
</comment>
<gene>
    <name evidence="2" type="ORF">HINF_LOCUS30776</name>
    <name evidence="1" type="ORF">HINF_LOCUS44606</name>
</gene>
<evidence type="ECO:0000313" key="1">
    <source>
        <dbReference type="EMBL" id="CAI9956961.1"/>
    </source>
</evidence>
<evidence type="ECO:0000313" key="3">
    <source>
        <dbReference type="Proteomes" id="UP001642409"/>
    </source>
</evidence>
<proteinExistence type="predicted"/>
<evidence type="ECO:0000313" key="2">
    <source>
        <dbReference type="EMBL" id="CAL6026289.1"/>
    </source>
</evidence>
<organism evidence="1">
    <name type="scientific">Hexamita inflata</name>
    <dbReference type="NCBI Taxonomy" id="28002"/>
    <lineage>
        <taxon>Eukaryota</taxon>
        <taxon>Metamonada</taxon>
        <taxon>Diplomonadida</taxon>
        <taxon>Hexamitidae</taxon>
        <taxon>Hexamitinae</taxon>
        <taxon>Hexamita</taxon>
    </lineage>
</organism>
<name>A0AA86QIU7_9EUKA</name>
<dbReference type="AlphaFoldDB" id="A0AA86QIU7"/>
<keyword evidence="3" id="KW-1185">Reference proteome</keyword>
<accession>A0AA86QIU7</accession>
<dbReference type="EMBL" id="CAXDID020000101">
    <property type="protein sequence ID" value="CAL6026289.1"/>
    <property type="molecule type" value="Genomic_DNA"/>
</dbReference>
<reference evidence="2 3" key="2">
    <citation type="submission" date="2024-07" db="EMBL/GenBank/DDBJ databases">
        <authorList>
            <person name="Akdeniz Z."/>
        </authorList>
    </citation>
    <scope>NUCLEOTIDE SEQUENCE [LARGE SCALE GENOMIC DNA]</scope>
</reference>
<dbReference type="EMBL" id="CATOUU010000880">
    <property type="protein sequence ID" value="CAI9956961.1"/>
    <property type="molecule type" value="Genomic_DNA"/>
</dbReference>
<sequence>MGQEPSFVPLEPVYTSERDSLQSSEFAPYTVELYESIMDYFDNTYNFASLTSSSAIQLQVELIVDSLARATNIRTVLNNLPIKQLLQIRTRFYQKYILNAPYRSLSSDSLICCLVQALNAGQPFKDVVKQLNITEEQLKFVV</sequence>
<protein>
    <submittedName>
        <fullName evidence="2">Hypothetical_protein</fullName>
    </submittedName>
</protein>
<dbReference type="Proteomes" id="UP001642409">
    <property type="component" value="Unassembled WGS sequence"/>
</dbReference>